<dbReference type="AlphaFoldDB" id="A0A150G5E2"/>
<dbReference type="Proteomes" id="UP000075714">
    <property type="component" value="Unassembled WGS sequence"/>
</dbReference>
<organism evidence="1 2">
    <name type="scientific">Gonium pectorale</name>
    <name type="common">Green alga</name>
    <dbReference type="NCBI Taxonomy" id="33097"/>
    <lineage>
        <taxon>Eukaryota</taxon>
        <taxon>Viridiplantae</taxon>
        <taxon>Chlorophyta</taxon>
        <taxon>core chlorophytes</taxon>
        <taxon>Chlorophyceae</taxon>
        <taxon>CS clade</taxon>
        <taxon>Chlamydomonadales</taxon>
        <taxon>Volvocaceae</taxon>
        <taxon>Gonium</taxon>
    </lineage>
</organism>
<dbReference type="OrthoDB" id="559760at2759"/>
<name>A0A150G5E2_GONPE</name>
<comment type="caution">
    <text evidence="1">The sequence shown here is derived from an EMBL/GenBank/DDBJ whole genome shotgun (WGS) entry which is preliminary data.</text>
</comment>
<keyword evidence="2" id="KW-1185">Reference proteome</keyword>
<dbReference type="EMBL" id="LSYV01000060">
    <property type="protein sequence ID" value="KXZ45038.1"/>
    <property type="molecule type" value="Genomic_DNA"/>
</dbReference>
<protein>
    <submittedName>
        <fullName evidence="1">Uncharacterized protein</fullName>
    </submittedName>
</protein>
<gene>
    <name evidence="1" type="ORF">GPECTOR_59g646</name>
</gene>
<reference evidence="2" key="1">
    <citation type="journal article" date="2016" name="Nat. Commun.">
        <title>The Gonium pectorale genome demonstrates co-option of cell cycle regulation during the evolution of multicellularity.</title>
        <authorList>
            <person name="Hanschen E.R."/>
            <person name="Marriage T.N."/>
            <person name="Ferris P.J."/>
            <person name="Hamaji T."/>
            <person name="Toyoda A."/>
            <person name="Fujiyama A."/>
            <person name="Neme R."/>
            <person name="Noguchi H."/>
            <person name="Minakuchi Y."/>
            <person name="Suzuki M."/>
            <person name="Kawai-Toyooka H."/>
            <person name="Smith D.R."/>
            <person name="Sparks H."/>
            <person name="Anderson J."/>
            <person name="Bakaric R."/>
            <person name="Luria V."/>
            <person name="Karger A."/>
            <person name="Kirschner M.W."/>
            <person name="Durand P.M."/>
            <person name="Michod R.E."/>
            <person name="Nozaki H."/>
            <person name="Olson B.J."/>
        </authorList>
    </citation>
    <scope>NUCLEOTIDE SEQUENCE [LARGE SCALE GENOMIC DNA]</scope>
    <source>
        <strain evidence="2">NIES-2863</strain>
    </source>
</reference>
<sequence length="273" mass="29681">MPGDAGDATGQVAGVAGAASAGTPTAAPEWFTVRMNALDITLNDKFKTLQGNLAMLSCTYEQLSLNVAEGAARLDQHKKHQQREAAECDASSLYMHSDKLLIRAPTRFTLPLTNSGGRTELEGLISNTLGAAMGRNRVRFELIFRKPKAGVQGTAAAVPETPLQGGGRPGSDVMMELVDMFVHPKLRKYVATTLGRPLREKGIIVMDALTKAGVELKGKRAKAFTLFRSDKQRPRLPRWEGVQFTYVDDRGERVTYQEGDEKKFPGLMAAMSG</sequence>
<evidence type="ECO:0000313" key="1">
    <source>
        <dbReference type="EMBL" id="KXZ45038.1"/>
    </source>
</evidence>
<accession>A0A150G5E2</accession>
<evidence type="ECO:0000313" key="2">
    <source>
        <dbReference type="Proteomes" id="UP000075714"/>
    </source>
</evidence>
<proteinExistence type="predicted"/>